<dbReference type="OrthoDB" id="6511606at2759"/>
<keyword evidence="10" id="KW-0066">ATP synthesis</keyword>
<geneLocation type="mitochondrion" evidence="13 15"/>
<evidence type="ECO:0000256" key="11">
    <source>
        <dbReference type="RuleBase" id="RU004450"/>
    </source>
</evidence>
<feature type="transmembrane region" description="Helical" evidence="12">
    <location>
        <begin position="188"/>
        <end position="218"/>
    </location>
</feature>
<dbReference type="Pfam" id="PF00119">
    <property type="entry name" value="ATP-synt_A"/>
    <property type="match status" value="1"/>
</dbReference>
<evidence type="ECO:0000256" key="8">
    <source>
        <dbReference type="ARBA" id="ARBA00023065"/>
    </source>
</evidence>
<name>A3RE72_9ACAR</name>
<keyword evidence="14" id="KW-1185">Reference proteome</keyword>
<dbReference type="NCBIfam" id="TIGR01131">
    <property type="entry name" value="ATP_synt_6_or_A"/>
    <property type="match status" value="1"/>
</dbReference>
<dbReference type="PANTHER" id="PTHR11410:SF0">
    <property type="entry name" value="ATP SYNTHASE SUBUNIT A"/>
    <property type="match status" value="1"/>
</dbReference>
<evidence type="ECO:0000256" key="5">
    <source>
        <dbReference type="ARBA" id="ARBA00022692"/>
    </source>
</evidence>
<dbReference type="InterPro" id="IPR045083">
    <property type="entry name" value="ATP_synth_F0_asu_bact/mt"/>
</dbReference>
<dbReference type="AlphaFoldDB" id="A3RE72"/>
<dbReference type="SUPFAM" id="SSF81336">
    <property type="entry name" value="F1F0 ATP synthase subunit A"/>
    <property type="match status" value="1"/>
</dbReference>
<evidence type="ECO:0000256" key="9">
    <source>
        <dbReference type="ARBA" id="ARBA00023136"/>
    </source>
</evidence>
<keyword evidence="8" id="KW-0406">Ion transport</keyword>
<dbReference type="GO" id="GO:0005743">
    <property type="term" value="C:mitochondrial inner membrane"/>
    <property type="evidence" value="ECO:0007669"/>
    <property type="project" value="UniProtKB-SubCell"/>
</dbReference>
<evidence type="ECO:0000256" key="10">
    <source>
        <dbReference type="ARBA" id="ARBA00023310"/>
    </source>
</evidence>
<keyword evidence="5 12" id="KW-0812">Transmembrane</keyword>
<feature type="transmembrane region" description="Helical" evidence="12">
    <location>
        <begin position="12"/>
        <end position="31"/>
    </location>
</feature>
<reference evidence="15" key="1">
    <citation type="submission" date="2000-08" db="EMBL/GenBank/DDBJ databases">
        <authorList>
            <consortium name="NCBI Genome Project"/>
        </authorList>
    </citation>
    <scope>NUCLEOTIDE SEQUENCE</scope>
    <source>
        <strain evidence="15">COS</strain>
    </source>
</reference>
<dbReference type="InterPro" id="IPR023011">
    <property type="entry name" value="ATP_synth_F0_asu_AS"/>
</dbReference>
<organism evidence="13">
    <name type="scientific">Galendromus occidentalis</name>
    <name type="common">western predatory mite</name>
    <dbReference type="NCBI Taxonomy" id="34638"/>
    <lineage>
        <taxon>Eukaryota</taxon>
        <taxon>Metazoa</taxon>
        <taxon>Ecdysozoa</taxon>
        <taxon>Arthropoda</taxon>
        <taxon>Chelicerata</taxon>
        <taxon>Arachnida</taxon>
        <taxon>Acari</taxon>
        <taxon>Parasitiformes</taxon>
        <taxon>Mesostigmata</taxon>
        <taxon>Gamasina</taxon>
        <taxon>Phytoseioidea</taxon>
        <taxon>Phytoseiidae</taxon>
        <taxon>Typhlodrominae</taxon>
        <taxon>Galendromus</taxon>
    </lineage>
</organism>
<keyword evidence="6" id="KW-0375">Hydrogen ion transport</keyword>
<dbReference type="EMBL" id="EF221760">
    <property type="protein sequence ID" value="ABN45831.1"/>
    <property type="molecule type" value="Genomic_DNA"/>
</dbReference>
<dbReference type="CTD" id="4508"/>
<keyword evidence="3" id="KW-0813">Transport</keyword>
<comment type="subcellular location">
    <subcellularLocation>
        <location evidence="1">Membrane</location>
        <topology evidence="1">Multi-pass membrane protein</topology>
    </subcellularLocation>
    <subcellularLocation>
        <location evidence="11">Mitochondrion inner membrane</location>
        <topology evidence="11">Multi-pass membrane protein</topology>
    </subcellularLocation>
</comment>
<dbReference type="CDD" id="cd00310">
    <property type="entry name" value="ATP-synt_Fo_a_6"/>
    <property type="match status" value="1"/>
</dbReference>
<reference evidence="13 14" key="2">
    <citation type="journal article" date="2007" name="Gene">
        <title>The mitochondrial genome of the predatory mite Metaseiulus occidentalis (Arthropoda: Chelicerata: Acari: Phytoseiidae) is unexpectedly large and contains several novel features.</title>
        <authorList>
            <person name="Jeyaprakash A."/>
            <person name="Hoy M.A."/>
        </authorList>
    </citation>
    <scope>NUCLEOTIDE SEQUENCE</scope>
    <source>
        <strain evidence="13 15">COS</strain>
    </source>
</reference>
<keyword evidence="4" id="KW-0138">CF(0)</keyword>
<feature type="transmembrane region" description="Helical" evidence="12">
    <location>
        <begin position="67"/>
        <end position="92"/>
    </location>
</feature>
<evidence type="ECO:0000256" key="4">
    <source>
        <dbReference type="ARBA" id="ARBA00022547"/>
    </source>
</evidence>
<keyword evidence="7 12" id="KW-1133">Transmembrane helix</keyword>
<keyword evidence="13 15" id="KW-0496">Mitochondrion</keyword>
<feature type="transmembrane region" description="Helical" evidence="12">
    <location>
        <begin position="131"/>
        <end position="151"/>
    </location>
</feature>
<evidence type="ECO:0000256" key="3">
    <source>
        <dbReference type="ARBA" id="ARBA00022448"/>
    </source>
</evidence>
<sequence>MMNNMFSMFDPASQTFFFNNWVAMFVLLLIFPKNLFFQSSRYPTTILLINKSMFNNLMNNVKKSQILFMNILISLFLLISVSNLMSLFPFIFTPTSHLSISLSMAMPLWLNLFLKSWIFNPLKSFSHLVPLNTPILLCPFMVIIETISSLIRPITLSIRLSANMIAGHILISLLSTMLGHSMLLFSTIFFILIILMMLETAVAVIQSYVFITLISLYLSETN</sequence>
<reference evidence="15" key="3">
    <citation type="submission" date="2025-04" db="UniProtKB">
        <authorList>
            <consortium name="RefSeq"/>
        </authorList>
    </citation>
    <scope>IDENTIFICATION</scope>
    <source>
        <strain evidence="15">COS</strain>
    </source>
</reference>
<evidence type="ECO:0000256" key="12">
    <source>
        <dbReference type="SAM" id="Phobius"/>
    </source>
</evidence>
<protein>
    <recommendedName>
        <fullName evidence="11">ATP synthase subunit a</fullName>
    </recommendedName>
</protein>
<dbReference type="RefSeq" id="YP_001095996.1">
    <property type="nucleotide sequence ID" value="NC_009093.1"/>
</dbReference>
<evidence type="ECO:0000256" key="2">
    <source>
        <dbReference type="ARBA" id="ARBA00006810"/>
    </source>
</evidence>
<keyword evidence="9 12" id="KW-0472">Membrane</keyword>
<dbReference type="PRINTS" id="PR00123">
    <property type="entry name" value="ATPASEA"/>
</dbReference>
<evidence type="ECO:0000313" key="15">
    <source>
        <dbReference type="RefSeq" id="YP_001095996.1"/>
    </source>
</evidence>
<proteinExistence type="inferred from homology"/>
<evidence type="ECO:0000256" key="6">
    <source>
        <dbReference type="ARBA" id="ARBA00022781"/>
    </source>
</evidence>
<comment type="similarity">
    <text evidence="2">Belongs to the ATPase A chain family.</text>
</comment>
<dbReference type="Gene3D" id="1.20.120.220">
    <property type="entry name" value="ATP synthase, F0 complex, subunit A"/>
    <property type="match status" value="1"/>
</dbReference>
<evidence type="ECO:0000256" key="1">
    <source>
        <dbReference type="ARBA" id="ARBA00004141"/>
    </source>
</evidence>
<gene>
    <name evidence="13 15" type="primary">ATP6</name>
    <name evidence="15" type="ORF">KEG52_p20</name>
</gene>
<dbReference type="InterPro" id="IPR000568">
    <property type="entry name" value="ATP_synth_F0_asu"/>
</dbReference>
<evidence type="ECO:0000313" key="13">
    <source>
        <dbReference type="EMBL" id="ABN45831.1"/>
    </source>
</evidence>
<dbReference type="GeneID" id="4924540"/>
<dbReference type="GO" id="GO:0045259">
    <property type="term" value="C:proton-transporting ATP synthase complex"/>
    <property type="evidence" value="ECO:0007669"/>
    <property type="project" value="UniProtKB-KW"/>
</dbReference>
<evidence type="ECO:0000313" key="14">
    <source>
        <dbReference type="Proteomes" id="UP000694867"/>
    </source>
</evidence>
<dbReference type="Proteomes" id="UP000694867">
    <property type="component" value="Mitochondrion MT"/>
</dbReference>
<accession>A3RE72</accession>
<dbReference type="PROSITE" id="PS00449">
    <property type="entry name" value="ATPASE_A"/>
    <property type="match status" value="1"/>
</dbReference>
<dbReference type="GO" id="GO:0046933">
    <property type="term" value="F:proton-transporting ATP synthase activity, rotational mechanism"/>
    <property type="evidence" value="ECO:0007669"/>
    <property type="project" value="TreeGrafter"/>
</dbReference>
<dbReference type="InterPro" id="IPR035908">
    <property type="entry name" value="F0_ATP_A_sf"/>
</dbReference>
<evidence type="ECO:0000256" key="7">
    <source>
        <dbReference type="ARBA" id="ARBA00022989"/>
    </source>
</evidence>
<dbReference type="PANTHER" id="PTHR11410">
    <property type="entry name" value="ATP SYNTHASE SUBUNIT A"/>
    <property type="match status" value="1"/>
</dbReference>